<dbReference type="InterPro" id="IPR032580">
    <property type="entry name" value="SatD"/>
</dbReference>
<name>A0A1M6MG02_9FLAO</name>
<dbReference type="Gene3D" id="1.10.10.60">
    <property type="entry name" value="Homeodomain-like"/>
    <property type="match status" value="1"/>
</dbReference>
<evidence type="ECO:0000313" key="2">
    <source>
        <dbReference type="Proteomes" id="UP000184172"/>
    </source>
</evidence>
<dbReference type="AlphaFoldDB" id="A0A1M6MG02"/>
<sequence>MVAIITGDIIASRKLVNQEKWLKPLKHLLAKWGDSPKDWKLDRGDFFQVEITNIEEVLHKALEIKALIKKVEPVNQQKKISTIDVRLAIGIGEKTYSAESISESNGSAFINSGEKFDVLKKENVTLGIKTPWQEFDEEINLYLRLAGTFMDKWSVSSAEIMQTILSNPNTTQEDIGKKLGIKQSAVSRRWSRANVNEILEVEKIFRKKIYTLKK</sequence>
<reference evidence="2" key="1">
    <citation type="submission" date="2016-11" db="EMBL/GenBank/DDBJ databases">
        <authorList>
            <person name="Varghese N."/>
            <person name="Submissions S."/>
        </authorList>
    </citation>
    <scope>NUCLEOTIDE SEQUENCE [LARGE SCALE GENOMIC DNA]</scope>
    <source>
        <strain evidence="2">DSM 26349</strain>
    </source>
</reference>
<gene>
    <name evidence="1" type="ORF">SAMN04487908_12710</name>
</gene>
<dbReference type="STRING" id="797419.SAMN05216556_12512"/>
<organism evidence="1 2">
    <name type="scientific">Aequorivita viscosa</name>
    <dbReference type="NCBI Taxonomy" id="797419"/>
    <lineage>
        <taxon>Bacteria</taxon>
        <taxon>Pseudomonadati</taxon>
        <taxon>Bacteroidota</taxon>
        <taxon>Flavobacteriia</taxon>
        <taxon>Flavobacteriales</taxon>
        <taxon>Flavobacteriaceae</taxon>
        <taxon>Aequorivita</taxon>
    </lineage>
</organism>
<dbReference type="Pfam" id="PF16264">
    <property type="entry name" value="SatD"/>
    <property type="match status" value="1"/>
</dbReference>
<dbReference type="Proteomes" id="UP000184172">
    <property type="component" value="Unassembled WGS sequence"/>
</dbReference>
<dbReference type="OrthoDB" id="7064118at2"/>
<evidence type="ECO:0000313" key="1">
    <source>
        <dbReference type="EMBL" id="SHJ82306.1"/>
    </source>
</evidence>
<dbReference type="EMBL" id="FQYV01000027">
    <property type="protein sequence ID" value="SHJ82306.1"/>
    <property type="molecule type" value="Genomic_DNA"/>
</dbReference>
<accession>A0A1M6MG02</accession>
<keyword evidence="2" id="KW-1185">Reference proteome</keyword>
<protein>
    <submittedName>
        <fullName evidence="1">SatD family (SatD)</fullName>
    </submittedName>
</protein>
<proteinExistence type="predicted"/>
<dbReference type="RefSeq" id="WP_073220923.1">
    <property type="nucleotide sequence ID" value="NZ_FNNS01000025.1"/>
</dbReference>